<dbReference type="Gene3D" id="3.30.70.100">
    <property type="match status" value="1"/>
</dbReference>
<proteinExistence type="predicted"/>
<organism evidence="2 3">
    <name type="scientific">Fusarium zealandicum</name>
    <dbReference type="NCBI Taxonomy" id="1053134"/>
    <lineage>
        <taxon>Eukaryota</taxon>
        <taxon>Fungi</taxon>
        <taxon>Dikarya</taxon>
        <taxon>Ascomycota</taxon>
        <taxon>Pezizomycotina</taxon>
        <taxon>Sordariomycetes</taxon>
        <taxon>Hypocreomycetidae</taxon>
        <taxon>Hypocreales</taxon>
        <taxon>Nectriaceae</taxon>
        <taxon>Fusarium</taxon>
        <taxon>Fusarium staphyleae species complex</taxon>
    </lineage>
</organism>
<protein>
    <recommendedName>
        <fullName evidence="1">Stress-response A/B barrel domain-containing protein</fullName>
    </recommendedName>
</protein>
<evidence type="ECO:0000259" key="1">
    <source>
        <dbReference type="PROSITE" id="PS51502"/>
    </source>
</evidence>
<dbReference type="SUPFAM" id="SSF54909">
    <property type="entry name" value="Dimeric alpha+beta barrel"/>
    <property type="match status" value="1"/>
</dbReference>
<dbReference type="InterPro" id="IPR011008">
    <property type="entry name" value="Dimeric_a/b-barrel"/>
</dbReference>
<gene>
    <name evidence="2" type="ORF">FZEAL_1009</name>
</gene>
<dbReference type="Proteomes" id="UP000635477">
    <property type="component" value="Unassembled WGS sequence"/>
</dbReference>
<dbReference type="OrthoDB" id="3830014at2759"/>
<reference evidence="2" key="2">
    <citation type="submission" date="2020-05" db="EMBL/GenBank/DDBJ databases">
        <authorList>
            <person name="Kim H.-S."/>
            <person name="Proctor R.H."/>
            <person name="Brown D.W."/>
        </authorList>
    </citation>
    <scope>NUCLEOTIDE SEQUENCE</scope>
    <source>
        <strain evidence="2">NRRL 22465</strain>
    </source>
</reference>
<dbReference type="SMART" id="SM00886">
    <property type="entry name" value="Dabb"/>
    <property type="match status" value="1"/>
</dbReference>
<feature type="domain" description="Stress-response A/B barrel" evidence="1">
    <location>
        <begin position="5"/>
        <end position="101"/>
    </location>
</feature>
<evidence type="ECO:0000313" key="3">
    <source>
        <dbReference type="Proteomes" id="UP000635477"/>
    </source>
</evidence>
<sequence length="109" mass="12361">MSSPVTRLTLFKIPKDEDQHHLLDLCKEIPQKAVKNGKPYITSVQADKAKPDQRAQGFTIVAISTFKSEEEFDYYDKEFPAYVELRTFAKSVNGGVAMVYFENEVVLLG</sequence>
<keyword evidence="3" id="KW-1185">Reference proteome</keyword>
<comment type="caution">
    <text evidence="2">The sequence shown here is derived from an EMBL/GenBank/DDBJ whole genome shotgun (WGS) entry which is preliminary data.</text>
</comment>
<name>A0A8H4UU98_9HYPO</name>
<dbReference type="PROSITE" id="PS51502">
    <property type="entry name" value="S_R_A_B_BARREL"/>
    <property type="match status" value="1"/>
</dbReference>
<evidence type="ECO:0000313" key="2">
    <source>
        <dbReference type="EMBL" id="KAF4983600.1"/>
    </source>
</evidence>
<dbReference type="InterPro" id="IPR013097">
    <property type="entry name" value="Dabb"/>
</dbReference>
<accession>A0A8H4UU98</accession>
<reference evidence="2" key="1">
    <citation type="journal article" date="2020" name="BMC Genomics">
        <title>Correction to: Identification and distribution of gene clusters required for synthesis of sphingolipid metabolism inhibitors in diverse species of the filamentous fungus Fusarium.</title>
        <authorList>
            <person name="Kim H.S."/>
            <person name="Lohmar J.M."/>
            <person name="Busman M."/>
            <person name="Brown D.W."/>
            <person name="Naumann T.A."/>
            <person name="Divon H.H."/>
            <person name="Lysoe E."/>
            <person name="Uhlig S."/>
            <person name="Proctor R.H."/>
        </authorList>
    </citation>
    <scope>NUCLEOTIDE SEQUENCE</scope>
    <source>
        <strain evidence="2">NRRL 22465</strain>
    </source>
</reference>
<dbReference type="Pfam" id="PF07876">
    <property type="entry name" value="Dabb"/>
    <property type="match status" value="1"/>
</dbReference>
<dbReference type="AlphaFoldDB" id="A0A8H4UU98"/>
<dbReference type="EMBL" id="JABEYC010000058">
    <property type="protein sequence ID" value="KAF4983600.1"/>
    <property type="molecule type" value="Genomic_DNA"/>
</dbReference>